<dbReference type="GeneID" id="69696468"/>
<dbReference type="RefSeq" id="WP_067465625.1">
    <property type="nucleotide sequence ID" value="NZ_CP022528.1"/>
</dbReference>
<evidence type="ECO:0000313" key="1">
    <source>
        <dbReference type="EMBL" id="QFI62543.1"/>
    </source>
</evidence>
<accession>A0A222ERM5</accession>
<reference evidence="2" key="1">
    <citation type="submission" date="2018-09" db="EMBL/GenBank/DDBJ databases">
        <title>Nocardia yunnanensis sp. nov., an actinomycete isolated from a soil sample.</title>
        <authorList>
            <person name="Zhang J."/>
        </authorList>
    </citation>
    <scope>NUCLEOTIDE SEQUENCE [LARGE SCALE GENOMIC DNA]</scope>
    <source>
        <strain evidence="2">21-3</strain>
    </source>
</reference>
<protein>
    <submittedName>
        <fullName evidence="1">GlsB/YeaQ/YmgE family stress response membrane protein</fullName>
    </submittedName>
</protein>
<dbReference type="AlphaFoldDB" id="A0A222ERM5"/>
<name>A0A222ERM5_9SPHN</name>
<dbReference type="Proteomes" id="UP000325385">
    <property type="component" value="Chromosome"/>
</dbReference>
<dbReference type="KEGG" id="efv:CHH26_00265"/>
<gene>
    <name evidence="1" type="ORF">D0Y83_04090</name>
</gene>
<organism evidence="1 2">
    <name type="scientific">Qipengyuania flava</name>
    <dbReference type="NCBI Taxonomy" id="192812"/>
    <lineage>
        <taxon>Bacteria</taxon>
        <taxon>Pseudomonadati</taxon>
        <taxon>Pseudomonadota</taxon>
        <taxon>Alphaproteobacteria</taxon>
        <taxon>Sphingomonadales</taxon>
        <taxon>Erythrobacteraceae</taxon>
        <taxon>Qipengyuania</taxon>
    </lineage>
</organism>
<sequence>MGLLILLVVGALLGWLATIILRIEDGRSILANALVGVLGSLIVGAIAGNGAVFGTVSGVALLWAVLGSVVAIGLFNLVRQRAYR</sequence>
<proteinExistence type="predicted"/>
<dbReference type="EMBL" id="CP032228">
    <property type="protein sequence ID" value="QFI62543.1"/>
    <property type="molecule type" value="Genomic_DNA"/>
</dbReference>
<evidence type="ECO:0000313" key="2">
    <source>
        <dbReference type="Proteomes" id="UP000325385"/>
    </source>
</evidence>